<keyword evidence="2" id="KW-1185">Reference proteome</keyword>
<comment type="caution">
    <text evidence="1">The sequence shown here is derived from an EMBL/GenBank/DDBJ whole genome shotgun (WGS) entry which is preliminary data.</text>
</comment>
<name>A0A2S6BR23_9PEZI</name>
<reference evidence="2" key="1">
    <citation type="journal article" date="2017" name="bioRxiv">
        <title>Conservation of a gene cluster reveals novel cercosporin biosynthetic mechanisms and extends production to the genus Colletotrichum.</title>
        <authorList>
            <person name="de Jonge R."/>
            <person name="Ebert M.K."/>
            <person name="Huitt-Roehl C.R."/>
            <person name="Pal P."/>
            <person name="Suttle J.C."/>
            <person name="Spanner R.E."/>
            <person name="Neubauer J.D."/>
            <person name="Jurick W.M.II."/>
            <person name="Stott K.A."/>
            <person name="Secor G.A."/>
            <person name="Thomma B.P.H.J."/>
            <person name="Van de Peer Y."/>
            <person name="Townsend C.A."/>
            <person name="Bolton M.D."/>
        </authorList>
    </citation>
    <scope>NUCLEOTIDE SEQUENCE [LARGE SCALE GENOMIC DNA]</scope>
    <source>
        <strain evidence="2">CBS538.71</strain>
    </source>
</reference>
<dbReference type="OrthoDB" id="3219649at2759"/>
<sequence length="181" mass="19610">MEPAEQMQRAIEGRTITSRVTSKCPKLKLGHPPYCTTHHQRTKAREALSLQKPSIRQAWHGMTSGAGITSSSSGGCTTKSNPRCTSYDGLLSGTVDGAITLKGACGCTLVITGGTETGHAGGTYSHGNGYKLDFRKNTALNNYITSRFERIGNRGDGYPQWRAASGNIYCDEGDHWDVLYY</sequence>
<evidence type="ECO:0000313" key="1">
    <source>
        <dbReference type="EMBL" id="PPJ49929.1"/>
    </source>
</evidence>
<dbReference type="AlphaFoldDB" id="A0A2S6BR23"/>
<proteinExistence type="predicted"/>
<protein>
    <submittedName>
        <fullName evidence="1">Uncharacterized protein</fullName>
    </submittedName>
</protein>
<organism evidence="1 2">
    <name type="scientific">Cercospora berteroae</name>
    <dbReference type="NCBI Taxonomy" id="357750"/>
    <lineage>
        <taxon>Eukaryota</taxon>
        <taxon>Fungi</taxon>
        <taxon>Dikarya</taxon>
        <taxon>Ascomycota</taxon>
        <taxon>Pezizomycotina</taxon>
        <taxon>Dothideomycetes</taxon>
        <taxon>Dothideomycetidae</taxon>
        <taxon>Mycosphaerellales</taxon>
        <taxon>Mycosphaerellaceae</taxon>
        <taxon>Cercospora</taxon>
    </lineage>
</organism>
<accession>A0A2S6BR23</accession>
<dbReference type="EMBL" id="PNEN01001796">
    <property type="protein sequence ID" value="PPJ49929.1"/>
    <property type="molecule type" value="Genomic_DNA"/>
</dbReference>
<gene>
    <name evidence="1" type="ORF">CBER1_04653</name>
</gene>
<evidence type="ECO:0000313" key="2">
    <source>
        <dbReference type="Proteomes" id="UP000237631"/>
    </source>
</evidence>
<dbReference type="Proteomes" id="UP000237631">
    <property type="component" value="Unassembled WGS sequence"/>
</dbReference>